<comment type="caution">
    <text evidence="2">The sequence shown here is derived from an EMBL/GenBank/DDBJ whole genome shotgun (WGS) entry which is preliminary data.</text>
</comment>
<dbReference type="EMBL" id="JBANRG010000040">
    <property type="protein sequence ID" value="KAK7447732.1"/>
    <property type="molecule type" value="Genomic_DNA"/>
</dbReference>
<accession>A0ABR1J4A4</accession>
<feature type="region of interest" description="Disordered" evidence="1">
    <location>
        <begin position="196"/>
        <end position="242"/>
    </location>
</feature>
<protein>
    <submittedName>
        <fullName evidence="2">Uncharacterized protein</fullName>
    </submittedName>
</protein>
<feature type="region of interest" description="Disordered" evidence="1">
    <location>
        <begin position="258"/>
        <end position="290"/>
    </location>
</feature>
<gene>
    <name evidence="2" type="ORF">VKT23_013988</name>
</gene>
<feature type="compositionally biased region" description="Low complexity" evidence="1">
    <location>
        <begin position="63"/>
        <end position="81"/>
    </location>
</feature>
<reference evidence="2 3" key="1">
    <citation type="submission" date="2024-01" db="EMBL/GenBank/DDBJ databases">
        <title>A draft genome for the cacao thread blight pathogen Marasmiellus scandens.</title>
        <authorList>
            <person name="Baruah I.K."/>
            <person name="Leung J."/>
            <person name="Bukari Y."/>
            <person name="Amoako-Attah I."/>
            <person name="Meinhardt L.W."/>
            <person name="Bailey B.A."/>
            <person name="Cohen S.P."/>
        </authorList>
    </citation>
    <scope>NUCLEOTIDE SEQUENCE [LARGE SCALE GENOMIC DNA]</scope>
    <source>
        <strain evidence="2 3">GH-19</strain>
    </source>
</reference>
<organism evidence="2 3">
    <name type="scientific">Marasmiellus scandens</name>
    <dbReference type="NCBI Taxonomy" id="2682957"/>
    <lineage>
        <taxon>Eukaryota</taxon>
        <taxon>Fungi</taxon>
        <taxon>Dikarya</taxon>
        <taxon>Basidiomycota</taxon>
        <taxon>Agaricomycotina</taxon>
        <taxon>Agaricomycetes</taxon>
        <taxon>Agaricomycetidae</taxon>
        <taxon>Agaricales</taxon>
        <taxon>Marasmiineae</taxon>
        <taxon>Omphalotaceae</taxon>
        <taxon>Marasmiellus</taxon>
    </lineage>
</organism>
<dbReference type="Proteomes" id="UP001498398">
    <property type="component" value="Unassembled WGS sequence"/>
</dbReference>
<proteinExistence type="predicted"/>
<sequence>MGRHRKSNIRAYNEGTEPKNAGKRKASRGIKDQIAKKQRIEKENAPAVPARDDPMDQDPDPQIPESLRSPSPLHRSPSALLEPLNLQSLPEQCSTIRYQELKQQLVETGILPTLDSLPDPQPFNPIPYSPTTSISSLSTLSSPTATVFSMDSPASSPPSRKLVFKAPVPPQEELALDDEGLWMFSTADFVSDTTRYPINCTPDPYPSDLYPRPKDNTAIESDDESVTSCSDRDSDIDNVDEDNADGILSLSLSMEALQLSDERVMPSPPAESTTPPSPDLPRHEWYHKNQAPPVEAAAAAYQSLFDILHPR</sequence>
<keyword evidence="3" id="KW-1185">Reference proteome</keyword>
<name>A0ABR1J4A4_9AGAR</name>
<feature type="region of interest" description="Disordered" evidence="1">
    <location>
        <begin position="1"/>
        <end position="86"/>
    </location>
</feature>
<feature type="compositionally biased region" description="Basic and acidic residues" evidence="1">
    <location>
        <begin position="29"/>
        <end position="54"/>
    </location>
</feature>
<evidence type="ECO:0000313" key="3">
    <source>
        <dbReference type="Proteomes" id="UP001498398"/>
    </source>
</evidence>
<evidence type="ECO:0000256" key="1">
    <source>
        <dbReference type="SAM" id="MobiDB-lite"/>
    </source>
</evidence>
<evidence type="ECO:0000313" key="2">
    <source>
        <dbReference type="EMBL" id="KAK7447732.1"/>
    </source>
</evidence>